<dbReference type="InterPro" id="IPR036879">
    <property type="entry name" value="TF_MADSbox_sf"/>
</dbReference>
<protein>
    <submittedName>
        <fullName evidence="8">Agamous-like MADS-box protein AGL61</fullName>
    </submittedName>
</protein>
<evidence type="ECO:0000259" key="7">
    <source>
        <dbReference type="PROSITE" id="PS50066"/>
    </source>
</evidence>
<evidence type="ECO:0000256" key="5">
    <source>
        <dbReference type="ARBA" id="ARBA00023242"/>
    </source>
</evidence>
<feature type="domain" description="MADS-box" evidence="7">
    <location>
        <begin position="1"/>
        <end position="54"/>
    </location>
</feature>
<sequence>MELIESQHARQVSFSKRRSSLFKKASELCTMCAVQVLLVIFSLGRKPFSFGYPSVHSVLNRFHQFQNPDASTSQSEATKEPVMQGLNDSFSHLLEQVKFEQKRGKQLNRKIMEHSGPDWLKAPMDSLNLEELRKVKETLVDVKKKIKKQRDELLAEPLASSANNSIELAHCPETNLVGDISSVHPQGSLTFREEE</sequence>
<evidence type="ECO:0000313" key="9">
    <source>
        <dbReference type="Proteomes" id="UP000327157"/>
    </source>
</evidence>
<dbReference type="Pfam" id="PF00319">
    <property type="entry name" value="SRF-TF"/>
    <property type="match status" value="1"/>
</dbReference>
<dbReference type="PANTHER" id="PTHR11945:SF776">
    <property type="entry name" value="AGAMOUS-LIKE 50-RELATED"/>
    <property type="match status" value="1"/>
</dbReference>
<dbReference type="GO" id="GO:0000978">
    <property type="term" value="F:RNA polymerase II cis-regulatory region sequence-specific DNA binding"/>
    <property type="evidence" value="ECO:0007669"/>
    <property type="project" value="TreeGrafter"/>
</dbReference>
<name>A0A5N5HGA6_9ROSA</name>
<dbReference type="SMART" id="SM00432">
    <property type="entry name" value="MADS"/>
    <property type="match status" value="1"/>
</dbReference>
<comment type="subcellular location">
    <subcellularLocation>
        <location evidence="1">Nucleus</location>
    </subcellularLocation>
</comment>
<keyword evidence="9" id="KW-1185">Reference proteome</keyword>
<dbReference type="AlphaFoldDB" id="A0A5N5HGA6"/>
<dbReference type="SUPFAM" id="SSF55455">
    <property type="entry name" value="SRF-like"/>
    <property type="match status" value="1"/>
</dbReference>
<evidence type="ECO:0000256" key="4">
    <source>
        <dbReference type="ARBA" id="ARBA00023163"/>
    </source>
</evidence>
<evidence type="ECO:0000313" key="8">
    <source>
        <dbReference type="EMBL" id="KAB2626658.1"/>
    </source>
</evidence>
<dbReference type="PROSITE" id="PS50066">
    <property type="entry name" value="MADS_BOX_2"/>
    <property type="match status" value="1"/>
</dbReference>
<feature type="coiled-coil region" evidence="6">
    <location>
        <begin position="129"/>
        <end position="156"/>
    </location>
</feature>
<dbReference type="Gene3D" id="3.40.1810.10">
    <property type="entry name" value="Transcription factor, MADS-box"/>
    <property type="match status" value="1"/>
</dbReference>
<keyword evidence="4" id="KW-0804">Transcription</keyword>
<keyword evidence="3" id="KW-0238">DNA-binding</keyword>
<dbReference type="FunFam" id="3.40.1810.10:FF:000006">
    <property type="entry name" value="Agamous-like MADS-box protein AGL62"/>
    <property type="match status" value="1"/>
</dbReference>
<evidence type="ECO:0000256" key="6">
    <source>
        <dbReference type="SAM" id="Coils"/>
    </source>
</evidence>
<dbReference type="GO" id="GO:0046983">
    <property type="term" value="F:protein dimerization activity"/>
    <property type="evidence" value="ECO:0007669"/>
    <property type="project" value="InterPro"/>
</dbReference>
<dbReference type="Proteomes" id="UP000327157">
    <property type="component" value="Chromosome 2"/>
</dbReference>
<dbReference type="GO" id="GO:0005634">
    <property type="term" value="C:nucleus"/>
    <property type="evidence" value="ECO:0007669"/>
    <property type="project" value="UniProtKB-SubCell"/>
</dbReference>
<reference evidence="8 9" key="1">
    <citation type="submission" date="2019-09" db="EMBL/GenBank/DDBJ databases">
        <authorList>
            <person name="Ou C."/>
        </authorList>
    </citation>
    <scope>NUCLEOTIDE SEQUENCE [LARGE SCALE GENOMIC DNA]</scope>
    <source>
        <strain evidence="8">S2</strain>
        <tissue evidence="8">Leaf</tissue>
    </source>
</reference>
<dbReference type="PANTHER" id="PTHR11945">
    <property type="entry name" value="MADS BOX PROTEIN"/>
    <property type="match status" value="1"/>
</dbReference>
<keyword evidence="5" id="KW-0539">Nucleus</keyword>
<dbReference type="SMR" id="A0A5N5HGA6"/>
<dbReference type="InterPro" id="IPR002100">
    <property type="entry name" value="TF_MADSbox"/>
</dbReference>
<keyword evidence="2" id="KW-0805">Transcription regulation</keyword>
<reference evidence="9" key="2">
    <citation type="submission" date="2019-10" db="EMBL/GenBank/DDBJ databases">
        <title>A de novo genome assembly of a pear dwarfing rootstock.</title>
        <authorList>
            <person name="Wang F."/>
            <person name="Wang J."/>
            <person name="Li S."/>
            <person name="Zhang Y."/>
            <person name="Fang M."/>
            <person name="Ma L."/>
            <person name="Zhao Y."/>
            <person name="Jiang S."/>
        </authorList>
    </citation>
    <scope>NUCLEOTIDE SEQUENCE [LARGE SCALE GENOMIC DNA]</scope>
</reference>
<organism evidence="8 9">
    <name type="scientific">Pyrus ussuriensis x Pyrus communis</name>
    <dbReference type="NCBI Taxonomy" id="2448454"/>
    <lineage>
        <taxon>Eukaryota</taxon>
        <taxon>Viridiplantae</taxon>
        <taxon>Streptophyta</taxon>
        <taxon>Embryophyta</taxon>
        <taxon>Tracheophyta</taxon>
        <taxon>Spermatophyta</taxon>
        <taxon>Magnoliopsida</taxon>
        <taxon>eudicotyledons</taxon>
        <taxon>Gunneridae</taxon>
        <taxon>Pentapetalae</taxon>
        <taxon>rosids</taxon>
        <taxon>fabids</taxon>
        <taxon>Rosales</taxon>
        <taxon>Rosaceae</taxon>
        <taxon>Amygdaloideae</taxon>
        <taxon>Maleae</taxon>
        <taxon>Pyrus</taxon>
    </lineage>
</organism>
<dbReference type="OrthoDB" id="2284405at2759"/>
<dbReference type="EMBL" id="SMOL01000157">
    <property type="protein sequence ID" value="KAB2626658.1"/>
    <property type="molecule type" value="Genomic_DNA"/>
</dbReference>
<comment type="caution">
    <text evidence="8">The sequence shown here is derived from an EMBL/GenBank/DDBJ whole genome shotgun (WGS) entry which is preliminary data.</text>
</comment>
<reference evidence="8 9" key="3">
    <citation type="submission" date="2019-11" db="EMBL/GenBank/DDBJ databases">
        <title>A de novo genome assembly of a pear dwarfing rootstock.</title>
        <authorList>
            <person name="Wang F."/>
            <person name="Wang J."/>
            <person name="Li S."/>
            <person name="Zhang Y."/>
            <person name="Fang M."/>
            <person name="Ma L."/>
            <person name="Zhao Y."/>
            <person name="Jiang S."/>
        </authorList>
    </citation>
    <scope>NUCLEOTIDE SEQUENCE [LARGE SCALE GENOMIC DNA]</scope>
    <source>
        <strain evidence="8">S2</strain>
        <tissue evidence="8">Leaf</tissue>
    </source>
</reference>
<dbReference type="PRINTS" id="PR00404">
    <property type="entry name" value="MADSDOMAIN"/>
</dbReference>
<dbReference type="GO" id="GO:0000981">
    <property type="term" value="F:DNA-binding transcription factor activity, RNA polymerase II-specific"/>
    <property type="evidence" value="ECO:0007669"/>
    <property type="project" value="TreeGrafter"/>
</dbReference>
<gene>
    <name evidence="8" type="ORF">D8674_020276</name>
</gene>
<proteinExistence type="predicted"/>
<evidence type="ECO:0000256" key="3">
    <source>
        <dbReference type="ARBA" id="ARBA00023125"/>
    </source>
</evidence>
<accession>A0A5N5HGA6</accession>
<keyword evidence="6" id="KW-0175">Coiled coil</keyword>
<evidence type="ECO:0000256" key="2">
    <source>
        <dbReference type="ARBA" id="ARBA00023015"/>
    </source>
</evidence>
<evidence type="ECO:0000256" key="1">
    <source>
        <dbReference type="ARBA" id="ARBA00004123"/>
    </source>
</evidence>